<dbReference type="Gene3D" id="1.10.630.10">
    <property type="entry name" value="Cytochrome P450"/>
    <property type="match status" value="1"/>
</dbReference>
<evidence type="ECO:0000256" key="7">
    <source>
        <dbReference type="ARBA" id="ARBA00023033"/>
    </source>
</evidence>
<keyword evidence="7" id="KW-0503">Monooxygenase</keyword>
<dbReference type="PANTHER" id="PTHR24286">
    <property type="entry name" value="CYTOCHROME P450 26"/>
    <property type="match status" value="1"/>
</dbReference>
<evidence type="ECO:0000256" key="5">
    <source>
        <dbReference type="ARBA" id="ARBA00023002"/>
    </source>
</evidence>
<evidence type="ECO:0000313" key="10">
    <source>
        <dbReference type="Proteomes" id="UP000050501"/>
    </source>
</evidence>
<evidence type="ECO:0008006" key="11">
    <source>
        <dbReference type="Google" id="ProtNLM"/>
    </source>
</evidence>
<proteinExistence type="inferred from homology"/>
<reference evidence="9 10" key="1">
    <citation type="submission" date="2015-07" db="EMBL/GenBank/DDBJ databases">
        <title>Genome sequence of Levilinea saccharolytica DSM 16555.</title>
        <authorList>
            <person name="Hemp J."/>
            <person name="Ward L.M."/>
            <person name="Pace L.A."/>
            <person name="Fischer W.W."/>
        </authorList>
    </citation>
    <scope>NUCLEOTIDE SEQUENCE [LARGE SCALE GENOMIC DNA]</scope>
    <source>
        <strain evidence="9 10">KIBI-1</strain>
    </source>
</reference>
<keyword evidence="3 8" id="KW-0349">Heme</keyword>
<evidence type="ECO:0000256" key="4">
    <source>
        <dbReference type="ARBA" id="ARBA00022723"/>
    </source>
</evidence>
<sequence length="442" mass="49926">MNPTTPPLVSGGLPVLGHALEMMRSREDLFRRGHAEHGDIFSIKLGPQYAAVVSGAEYNKIVYTQTDRSLNMQEAYTFLKASIGEVLFTANKETYYNQRPVLQEVFRRERMTQYVQAMNIEVQRWLDGLGQSGEMDVTAEMLRLTQFVAGRALIGPDYERELGAEFWALYGDISRSLDPLLPPHWPLPKFKRRDRAKAAIRKVFQGLIDARRQHPERYDDLITTLLQTPLKDGSFMDDSTIVSIFTGLLFAGHETTAGQAAWLVTLLLQHPETLSRVQAELDAALKAGEALDQEKINQLVYISWAIDETTRIRPSADLQMRTVEEPLSMGSYQLPRGWRVIVNAANSHFLPDVFTDPQRFDPLRWSPERGEGKNPFSIVGFGGGVHKCTGMNFAKNEMAVITALLFQQFELKLRSPEVHIVYGNGANHPSPAWVTYYRKAAV</sequence>
<gene>
    <name evidence="9" type="ORF">ADN01_16435</name>
</gene>
<dbReference type="GO" id="GO:0005506">
    <property type="term" value="F:iron ion binding"/>
    <property type="evidence" value="ECO:0007669"/>
    <property type="project" value="InterPro"/>
</dbReference>
<name>A0A0P6X689_9CHLR</name>
<dbReference type="Pfam" id="PF00067">
    <property type="entry name" value="p450"/>
    <property type="match status" value="1"/>
</dbReference>
<keyword evidence="4 8" id="KW-0479">Metal-binding</keyword>
<comment type="caution">
    <text evidence="9">The sequence shown here is derived from an EMBL/GenBank/DDBJ whole genome shotgun (WGS) entry which is preliminary data.</text>
</comment>
<evidence type="ECO:0000256" key="8">
    <source>
        <dbReference type="PIRSR" id="PIRSR602403-1"/>
    </source>
</evidence>
<organism evidence="9 10">
    <name type="scientific">Levilinea saccharolytica</name>
    <dbReference type="NCBI Taxonomy" id="229921"/>
    <lineage>
        <taxon>Bacteria</taxon>
        <taxon>Bacillati</taxon>
        <taxon>Chloroflexota</taxon>
        <taxon>Anaerolineae</taxon>
        <taxon>Anaerolineales</taxon>
        <taxon>Anaerolineaceae</taxon>
        <taxon>Levilinea</taxon>
    </lineage>
</organism>
<protein>
    <recommendedName>
        <fullName evidence="11">Cytochrome P450</fullName>
    </recommendedName>
</protein>
<dbReference type="Proteomes" id="UP000050501">
    <property type="component" value="Unassembled WGS sequence"/>
</dbReference>
<dbReference type="InterPro" id="IPR001128">
    <property type="entry name" value="Cyt_P450"/>
</dbReference>
<evidence type="ECO:0000256" key="2">
    <source>
        <dbReference type="ARBA" id="ARBA00010617"/>
    </source>
</evidence>
<evidence type="ECO:0000256" key="6">
    <source>
        <dbReference type="ARBA" id="ARBA00023004"/>
    </source>
</evidence>
<keyword evidence="5" id="KW-0560">Oxidoreductase</keyword>
<dbReference type="STRING" id="229921.ADN01_16435"/>
<accession>A0A0P6X689</accession>
<dbReference type="PANTHER" id="PTHR24286:SF24">
    <property type="entry name" value="LANOSTEROL 14-ALPHA DEMETHYLASE"/>
    <property type="match status" value="1"/>
</dbReference>
<comment type="similarity">
    <text evidence="2">Belongs to the cytochrome P450 family.</text>
</comment>
<dbReference type="PRINTS" id="PR00465">
    <property type="entry name" value="EP450IV"/>
</dbReference>
<dbReference type="GO" id="GO:0016705">
    <property type="term" value="F:oxidoreductase activity, acting on paired donors, with incorporation or reduction of molecular oxygen"/>
    <property type="evidence" value="ECO:0007669"/>
    <property type="project" value="InterPro"/>
</dbReference>
<dbReference type="EMBL" id="LGCM01000060">
    <property type="protein sequence ID" value="KPL77472.1"/>
    <property type="molecule type" value="Genomic_DNA"/>
</dbReference>
<dbReference type="OrthoDB" id="151819at2"/>
<evidence type="ECO:0000313" key="9">
    <source>
        <dbReference type="EMBL" id="KPL77472.1"/>
    </source>
</evidence>
<dbReference type="InterPro" id="IPR036396">
    <property type="entry name" value="Cyt_P450_sf"/>
</dbReference>
<dbReference type="AlphaFoldDB" id="A0A0P6X689"/>
<feature type="binding site" description="axial binding residue" evidence="8">
    <location>
        <position position="388"/>
    </location>
    <ligand>
        <name>heme</name>
        <dbReference type="ChEBI" id="CHEBI:30413"/>
    </ligand>
    <ligandPart>
        <name>Fe</name>
        <dbReference type="ChEBI" id="CHEBI:18248"/>
    </ligandPart>
</feature>
<dbReference type="RefSeq" id="WP_062419173.1">
    <property type="nucleotide sequence ID" value="NZ_DF967974.1"/>
</dbReference>
<dbReference type="SUPFAM" id="SSF48264">
    <property type="entry name" value="Cytochrome P450"/>
    <property type="match status" value="1"/>
</dbReference>
<keyword evidence="6 8" id="KW-0408">Iron</keyword>
<keyword evidence="10" id="KW-1185">Reference proteome</keyword>
<dbReference type="InterPro" id="IPR002403">
    <property type="entry name" value="Cyt_P450_E_grp-IV"/>
</dbReference>
<dbReference type="GO" id="GO:0004497">
    <property type="term" value="F:monooxygenase activity"/>
    <property type="evidence" value="ECO:0007669"/>
    <property type="project" value="UniProtKB-KW"/>
</dbReference>
<dbReference type="PRINTS" id="PR00385">
    <property type="entry name" value="P450"/>
</dbReference>
<dbReference type="GO" id="GO:0016125">
    <property type="term" value="P:sterol metabolic process"/>
    <property type="evidence" value="ECO:0007669"/>
    <property type="project" value="TreeGrafter"/>
</dbReference>
<evidence type="ECO:0000256" key="1">
    <source>
        <dbReference type="ARBA" id="ARBA00001971"/>
    </source>
</evidence>
<evidence type="ECO:0000256" key="3">
    <source>
        <dbReference type="ARBA" id="ARBA00022617"/>
    </source>
</evidence>
<dbReference type="GO" id="GO:0020037">
    <property type="term" value="F:heme binding"/>
    <property type="evidence" value="ECO:0007669"/>
    <property type="project" value="InterPro"/>
</dbReference>
<comment type="cofactor">
    <cofactor evidence="1 8">
        <name>heme</name>
        <dbReference type="ChEBI" id="CHEBI:30413"/>
    </cofactor>
</comment>